<sequence length="222" mass="25948">MPMEISTYDKLLQLPLFQGLSKDDLTHIISKTKLHFHKCAVHETIVEQGKPCDQLIFLLNGKLLMQSTDSQNAYTLSEFLDQPCVIEPYSLFGMSPCYTATYRTESNSDLVCLDKSYILDELSKYEVFHINYLNILSNRAQVCQEKLWKRFPSTTEEKIIHFLRQRCNKPDGEKKLQIKMEDLANLINDTRINVSKVLKELEQKELLKLRRKEIQVFALEKL</sequence>
<dbReference type="InterPro" id="IPR050397">
    <property type="entry name" value="Env_Response_Regulators"/>
</dbReference>
<dbReference type="InterPro" id="IPR000595">
    <property type="entry name" value="cNMP-bd_dom"/>
</dbReference>
<feature type="domain" description="HTH crp-type" evidence="5">
    <location>
        <begin position="153"/>
        <end position="220"/>
    </location>
</feature>
<dbReference type="PANTHER" id="PTHR24567">
    <property type="entry name" value="CRP FAMILY TRANSCRIPTIONAL REGULATORY PROTEIN"/>
    <property type="match status" value="1"/>
</dbReference>
<evidence type="ECO:0000259" key="4">
    <source>
        <dbReference type="PROSITE" id="PS50042"/>
    </source>
</evidence>
<dbReference type="InterPro" id="IPR018490">
    <property type="entry name" value="cNMP-bd_dom_sf"/>
</dbReference>
<keyword evidence="1" id="KW-0805">Transcription regulation</keyword>
<keyword evidence="3" id="KW-0804">Transcription</keyword>
<dbReference type="Gene3D" id="2.60.120.10">
    <property type="entry name" value="Jelly Rolls"/>
    <property type="match status" value="1"/>
</dbReference>
<dbReference type="InterPro" id="IPR014710">
    <property type="entry name" value="RmlC-like_jellyroll"/>
</dbReference>
<dbReference type="CDD" id="cd00038">
    <property type="entry name" value="CAP_ED"/>
    <property type="match status" value="1"/>
</dbReference>
<dbReference type="PROSITE" id="PS51063">
    <property type="entry name" value="HTH_CRP_2"/>
    <property type="match status" value="1"/>
</dbReference>
<dbReference type="Pfam" id="PF13545">
    <property type="entry name" value="HTH_Crp_2"/>
    <property type="match status" value="1"/>
</dbReference>
<dbReference type="Pfam" id="PF00027">
    <property type="entry name" value="cNMP_binding"/>
    <property type="match status" value="1"/>
</dbReference>
<dbReference type="EMBL" id="AMCI01000009">
    <property type="protein sequence ID" value="EJX10934.1"/>
    <property type="molecule type" value="Genomic_DNA"/>
</dbReference>
<dbReference type="GO" id="GO:0005829">
    <property type="term" value="C:cytosol"/>
    <property type="evidence" value="ECO:0007669"/>
    <property type="project" value="TreeGrafter"/>
</dbReference>
<evidence type="ECO:0000313" key="6">
    <source>
        <dbReference type="EMBL" id="EJX10934.1"/>
    </source>
</evidence>
<dbReference type="PROSITE" id="PS50042">
    <property type="entry name" value="CNMP_BINDING_3"/>
    <property type="match status" value="1"/>
</dbReference>
<reference evidence="6" key="1">
    <citation type="journal article" date="2012" name="PLoS ONE">
        <title>Gene sets for utilization of primary and secondary nutrition supplies in the distal gut of endangered iberian lynx.</title>
        <authorList>
            <person name="Alcaide M."/>
            <person name="Messina E."/>
            <person name="Richter M."/>
            <person name="Bargiela R."/>
            <person name="Peplies J."/>
            <person name="Huws S.A."/>
            <person name="Newbold C.J."/>
            <person name="Golyshin P.N."/>
            <person name="Simon M.A."/>
            <person name="Lopez G."/>
            <person name="Yakimov M.M."/>
            <person name="Ferrer M."/>
        </authorList>
    </citation>
    <scope>NUCLEOTIDE SEQUENCE</scope>
</reference>
<dbReference type="InterPro" id="IPR036390">
    <property type="entry name" value="WH_DNA-bd_sf"/>
</dbReference>
<evidence type="ECO:0000259" key="5">
    <source>
        <dbReference type="PROSITE" id="PS51063"/>
    </source>
</evidence>
<gene>
    <name evidence="6" type="ORF">EVA_00362</name>
</gene>
<dbReference type="SUPFAM" id="SSF46785">
    <property type="entry name" value="Winged helix' DNA-binding domain"/>
    <property type="match status" value="1"/>
</dbReference>
<dbReference type="GO" id="GO:0003677">
    <property type="term" value="F:DNA binding"/>
    <property type="evidence" value="ECO:0007669"/>
    <property type="project" value="UniProtKB-KW"/>
</dbReference>
<evidence type="ECO:0000256" key="1">
    <source>
        <dbReference type="ARBA" id="ARBA00023015"/>
    </source>
</evidence>
<dbReference type="GO" id="GO:0003700">
    <property type="term" value="F:DNA-binding transcription factor activity"/>
    <property type="evidence" value="ECO:0007669"/>
    <property type="project" value="TreeGrafter"/>
</dbReference>
<proteinExistence type="predicted"/>
<accession>J9GSH2</accession>
<evidence type="ECO:0000256" key="3">
    <source>
        <dbReference type="ARBA" id="ARBA00023163"/>
    </source>
</evidence>
<keyword evidence="2" id="KW-0238">DNA-binding</keyword>
<comment type="caution">
    <text evidence="6">The sequence shown here is derived from an EMBL/GenBank/DDBJ whole genome shotgun (WGS) entry which is preliminary data.</text>
</comment>
<evidence type="ECO:0000256" key="2">
    <source>
        <dbReference type="ARBA" id="ARBA00023125"/>
    </source>
</evidence>
<dbReference type="InterPro" id="IPR012318">
    <property type="entry name" value="HTH_CRP"/>
</dbReference>
<feature type="domain" description="Cyclic nucleotide-binding" evidence="4">
    <location>
        <begin position="16"/>
        <end position="115"/>
    </location>
</feature>
<protein>
    <submittedName>
        <fullName evidence="6">Transcription regulator, CRP family</fullName>
    </submittedName>
</protein>
<name>J9GSH2_9ZZZZ</name>
<dbReference type="AlphaFoldDB" id="J9GSH2"/>
<organism evidence="6">
    <name type="scientific">gut metagenome</name>
    <dbReference type="NCBI Taxonomy" id="749906"/>
    <lineage>
        <taxon>unclassified sequences</taxon>
        <taxon>metagenomes</taxon>
        <taxon>organismal metagenomes</taxon>
    </lineage>
</organism>
<dbReference type="SUPFAM" id="SSF51206">
    <property type="entry name" value="cAMP-binding domain-like"/>
    <property type="match status" value="1"/>
</dbReference>
<dbReference type="PANTHER" id="PTHR24567:SF58">
    <property type="entry name" value="CYCLIC AMP-BINDING REGULATORY PROTEIN"/>
    <property type="match status" value="1"/>
</dbReference>